<dbReference type="PANTHER" id="PTHR24148">
    <property type="entry name" value="ANKYRIN REPEAT DOMAIN-CONTAINING PROTEIN 39 HOMOLOG-RELATED"/>
    <property type="match status" value="1"/>
</dbReference>
<feature type="domain" description="Heterokaryon incompatibility" evidence="1">
    <location>
        <begin position="17"/>
        <end position="241"/>
    </location>
</feature>
<dbReference type="InterPro" id="IPR010730">
    <property type="entry name" value="HET"/>
</dbReference>
<evidence type="ECO:0000313" key="2">
    <source>
        <dbReference type="EMBL" id="KAJ9612349.1"/>
    </source>
</evidence>
<dbReference type="Pfam" id="PF06985">
    <property type="entry name" value="HET"/>
    <property type="match status" value="1"/>
</dbReference>
<dbReference type="AlphaFoldDB" id="A0AA39CKF5"/>
<evidence type="ECO:0000313" key="3">
    <source>
        <dbReference type="Proteomes" id="UP001172673"/>
    </source>
</evidence>
<name>A0AA39CKF5_9EURO</name>
<protein>
    <recommendedName>
        <fullName evidence="1">Heterokaryon incompatibility domain-containing protein</fullName>
    </recommendedName>
</protein>
<keyword evidence="3" id="KW-1185">Reference proteome</keyword>
<comment type="caution">
    <text evidence="2">The sequence shown here is derived from an EMBL/GenBank/DDBJ whole genome shotgun (WGS) entry which is preliminary data.</text>
</comment>
<dbReference type="PANTHER" id="PTHR24148:SF64">
    <property type="entry name" value="HETEROKARYON INCOMPATIBILITY DOMAIN-CONTAINING PROTEIN"/>
    <property type="match status" value="1"/>
</dbReference>
<dbReference type="InterPro" id="IPR052895">
    <property type="entry name" value="HetReg/Transcr_Mod"/>
</dbReference>
<dbReference type="Proteomes" id="UP001172673">
    <property type="component" value="Unassembled WGS sequence"/>
</dbReference>
<gene>
    <name evidence="2" type="ORF">H2200_003946</name>
</gene>
<sequence>MCEVEVVDLHDTDYQFYAVSYTWGSDVKDKSVLWLHRRIHVTESCYDVCRQIMAKTRMIARDLWWVWIDQISIDQSNDAERGQQIRMMGDIFRAAHTVVVFLGDPTTATSFPETRDTGSQKAAEKQIHMLMTLHERTTKRPSLIADLHSLSKKARTAEDVVLLKGLILCDSVAQYQFYMDEYEKYVSSPLVSEIPYENISVRAELLYRLLQDAEAWQGLRSIFNRNEKRNRYFRRRWIIQEALRTDAVVHVGEFRMVFSNFLMGIVVLAQCRDDFDERLIPLAKSMPVNSLKYFFDELEVETEEAMTMMALSMRIKNERNLDLAFVLDHTNKAECFDLKDVFYAVRSLVSSQQPRPPLPDYTISTLEVVRQHLVYFLDDKYGPALIQRAGLQNGAQRIADLPSWCPLWLGSDDPARPRRYLLDLNEHGRRSTLYMDEHELGPDPAIRLRAGSTRPVSLSWDARPRSLVVRGVLVGTVSRLYPDGAPNDTMSSLIELLPDGAKGYRVSEGAVSFFENNSTVKSDIPNQELMDRYGSHLRNEVARLTWEQNDHPKTYRDLQMYLGLPSWGPEGILTDWFQLDVMLMRRSLCAIAVHPALIPAFLDLETNEDKSLNLSVVGIGPCVANQGDVVVIFDGFETPTVLRQCFTAEPDHEAAVDSDTKARWHVVGDAHFMQLADGKLLGKYKGEGTEFTII</sequence>
<proteinExistence type="predicted"/>
<dbReference type="EMBL" id="JAPDRK010000005">
    <property type="protein sequence ID" value="KAJ9612349.1"/>
    <property type="molecule type" value="Genomic_DNA"/>
</dbReference>
<evidence type="ECO:0000259" key="1">
    <source>
        <dbReference type="Pfam" id="PF06985"/>
    </source>
</evidence>
<accession>A0AA39CKF5</accession>
<reference evidence="2" key="1">
    <citation type="submission" date="2022-10" db="EMBL/GenBank/DDBJ databases">
        <title>Culturing micro-colonial fungi from biological soil crusts in the Mojave desert and describing Neophaeococcomyces mojavensis, and introducing the new genera and species Taxawa tesnikishii.</title>
        <authorList>
            <person name="Kurbessoian T."/>
            <person name="Stajich J.E."/>
        </authorList>
    </citation>
    <scope>NUCLEOTIDE SEQUENCE</scope>
    <source>
        <strain evidence="2">TK_41</strain>
    </source>
</reference>
<organism evidence="2 3">
    <name type="scientific">Cladophialophora chaetospira</name>
    <dbReference type="NCBI Taxonomy" id="386627"/>
    <lineage>
        <taxon>Eukaryota</taxon>
        <taxon>Fungi</taxon>
        <taxon>Dikarya</taxon>
        <taxon>Ascomycota</taxon>
        <taxon>Pezizomycotina</taxon>
        <taxon>Eurotiomycetes</taxon>
        <taxon>Chaetothyriomycetidae</taxon>
        <taxon>Chaetothyriales</taxon>
        <taxon>Herpotrichiellaceae</taxon>
        <taxon>Cladophialophora</taxon>
    </lineage>
</organism>